<evidence type="ECO:0000256" key="4">
    <source>
        <dbReference type="ARBA" id="ARBA00022982"/>
    </source>
</evidence>
<sequence>MKKLIVSLASTAILSLGISGSALADKHAFNDAESAVDYRQSAFSIMRANFVAMAEMVKGDVDYDASIFEQRAEDFARLSQIPWAGFTTEGAMPGDNTDALPEIWDNWDDFKKRSEDLIADAKSLAEASTSGSLETIKPAFMAAAKNCKGCHDNYKD</sequence>
<dbReference type="GO" id="GO:0005506">
    <property type="term" value="F:iron ion binding"/>
    <property type="evidence" value="ECO:0007669"/>
    <property type="project" value="InterPro"/>
</dbReference>
<feature type="chain" id="PRO_5020813667" evidence="8">
    <location>
        <begin position="25"/>
        <end position="156"/>
    </location>
</feature>
<keyword evidence="5 6" id="KW-0408">Iron</keyword>
<feature type="binding site" description="covalent" evidence="7">
    <location>
        <position position="150"/>
    </location>
    <ligand>
        <name>heme c</name>
        <dbReference type="ChEBI" id="CHEBI:61717"/>
    </ligand>
</feature>
<dbReference type="OrthoDB" id="5520910at2"/>
<name>A0A4R6P500_9GAMM</name>
<keyword evidence="4" id="KW-0249">Electron transport</keyword>
<evidence type="ECO:0000256" key="3">
    <source>
        <dbReference type="ARBA" id="ARBA00022723"/>
    </source>
</evidence>
<evidence type="ECO:0000256" key="5">
    <source>
        <dbReference type="ARBA" id="ARBA00023004"/>
    </source>
</evidence>
<dbReference type="PIRSF" id="PIRSF000027">
    <property type="entry name" value="Cytc_c_prime"/>
    <property type="match status" value="1"/>
</dbReference>
<dbReference type="Proteomes" id="UP000295531">
    <property type="component" value="Unassembled WGS sequence"/>
</dbReference>
<evidence type="ECO:0000256" key="8">
    <source>
        <dbReference type="SAM" id="SignalP"/>
    </source>
</evidence>
<reference evidence="9 10" key="1">
    <citation type="submission" date="2019-03" db="EMBL/GenBank/DDBJ databases">
        <title>Freshwater and sediment microbial communities from various areas in North America, analyzing microbe dynamics in response to fracking.</title>
        <authorList>
            <person name="Lamendella R."/>
        </authorList>
    </citation>
    <scope>NUCLEOTIDE SEQUENCE [LARGE SCALE GENOMIC DNA]</scope>
    <source>
        <strain evidence="9 10">18_TX</strain>
    </source>
</reference>
<dbReference type="Pfam" id="PF01322">
    <property type="entry name" value="Cytochrom_C_2"/>
    <property type="match status" value="1"/>
</dbReference>
<dbReference type="InterPro" id="IPR010980">
    <property type="entry name" value="Cyt_c/b562"/>
</dbReference>
<dbReference type="InterPro" id="IPR012127">
    <property type="entry name" value="Cyt_c_prime"/>
</dbReference>
<gene>
    <name evidence="9" type="ORF">DEU29_11465</name>
</gene>
<evidence type="ECO:0000256" key="2">
    <source>
        <dbReference type="ARBA" id="ARBA00022617"/>
    </source>
</evidence>
<evidence type="ECO:0000256" key="1">
    <source>
        <dbReference type="ARBA" id="ARBA00022448"/>
    </source>
</evidence>
<evidence type="ECO:0000313" key="9">
    <source>
        <dbReference type="EMBL" id="TDP31019.1"/>
    </source>
</evidence>
<dbReference type="Gene3D" id="1.20.120.10">
    <property type="entry name" value="Cytochrome c/b562"/>
    <property type="match status" value="1"/>
</dbReference>
<keyword evidence="3 6" id="KW-0479">Metal-binding</keyword>
<evidence type="ECO:0000256" key="6">
    <source>
        <dbReference type="PIRSR" id="PIRSR000027-1"/>
    </source>
</evidence>
<dbReference type="PROSITE" id="PS51009">
    <property type="entry name" value="CYTCII"/>
    <property type="match status" value="1"/>
</dbReference>
<organism evidence="9 10">
    <name type="scientific">Idiomarina aquatica</name>
    <dbReference type="NCBI Taxonomy" id="1327752"/>
    <lineage>
        <taxon>Bacteria</taxon>
        <taxon>Pseudomonadati</taxon>
        <taxon>Pseudomonadota</taxon>
        <taxon>Gammaproteobacteria</taxon>
        <taxon>Alteromonadales</taxon>
        <taxon>Idiomarinaceae</taxon>
        <taxon>Idiomarina</taxon>
    </lineage>
</organism>
<dbReference type="AlphaFoldDB" id="A0A4R6P500"/>
<comment type="caution">
    <text evidence="9">The sequence shown here is derived from an EMBL/GenBank/DDBJ whole genome shotgun (WGS) entry which is preliminary data.</text>
</comment>
<dbReference type="InterPro" id="IPR002321">
    <property type="entry name" value="Cyt_c_II"/>
</dbReference>
<dbReference type="SUPFAM" id="SSF47175">
    <property type="entry name" value="Cytochromes"/>
    <property type="match status" value="1"/>
</dbReference>
<dbReference type="GO" id="GO:0020037">
    <property type="term" value="F:heme binding"/>
    <property type="evidence" value="ECO:0007669"/>
    <property type="project" value="InterPro"/>
</dbReference>
<dbReference type="RefSeq" id="WP_133540266.1">
    <property type="nucleotide sequence ID" value="NZ_SNXI01000014.1"/>
</dbReference>
<dbReference type="GO" id="GO:0009055">
    <property type="term" value="F:electron transfer activity"/>
    <property type="evidence" value="ECO:0007669"/>
    <property type="project" value="InterPro"/>
</dbReference>
<keyword evidence="10" id="KW-1185">Reference proteome</keyword>
<keyword evidence="2 7" id="KW-0349">Heme</keyword>
<keyword evidence="8" id="KW-0732">Signal</keyword>
<accession>A0A4R6P500</accession>
<feature type="signal peptide" evidence="8">
    <location>
        <begin position="1"/>
        <end position="24"/>
    </location>
</feature>
<feature type="binding site" description="covalent" evidence="7">
    <location>
        <position position="147"/>
    </location>
    <ligand>
        <name>heme c</name>
        <dbReference type="ChEBI" id="CHEBI:61717"/>
    </ligand>
</feature>
<protein>
    <submittedName>
        <fullName evidence="9">Cytochrome c556</fullName>
    </submittedName>
</protein>
<keyword evidence="1" id="KW-0813">Transport</keyword>
<feature type="binding site" description="axial binding residue" evidence="6">
    <location>
        <position position="151"/>
    </location>
    <ligand>
        <name>heme c</name>
        <dbReference type="ChEBI" id="CHEBI:61717"/>
    </ligand>
    <ligandPart>
        <name>Fe</name>
        <dbReference type="ChEBI" id="CHEBI:18248"/>
    </ligandPart>
</feature>
<evidence type="ECO:0000313" key="10">
    <source>
        <dbReference type="Proteomes" id="UP000295531"/>
    </source>
</evidence>
<dbReference type="GO" id="GO:0042597">
    <property type="term" value="C:periplasmic space"/>
    <property type="evidence" value="ECO:0007669"/>
    <property type="project" value="InterPro"/>
</dbReference>
<dbReference type="EMBL" id="SNXI01000014">
    <property type="protein sequence ID" value="TDP31019.1"/>
    <property type="molecule type" value="Genomic_DNA"/>
</dbReference>
<proteinExistence type="predicted"/>
<dbReference type="GO" id="GO:0022900">
    <property type="term" value="P:electron transport chain"/>
    <property type="evidence" value="ECO:0007669"/>
    <property type="project" value="InterPro"/>
</dbReference>
<comment type="PTM">
    <text evidence="7">Binds 1 heme group per subunit.</text>
</comment>
<evidence type="ECO:0000256" key="7">
    <source>
        <dbReference type="PIRSR" id="PIRSR000027-2"/>
    </source>
</evidence>